<organism evidence="1 2">
    <name type="scientific">Coniosporium uncinatum</name>
    <dbReference type="NCBI Taxonomy" id="93489"/>
    <lineage>
        <taxon>Eukaryota</taxon>
        <taxon>Fungi</taxon>
        <taxon>Dikarya</taxon>
        <taxon>Ascomycota</taxon>
        <taxon>Pezizomycotina</taxon>
        <taxon>Dothideomycetes</taxon>
        <taxon>Dothideomycetes incertae sedis</taxon>
        <taxon>Coniosporium</taxon>
    </lineage>
</organism>
<keyword evidence="2" id="KW-1185">Reference proteome</keyword>
<reference evidence="1" key="1">
    <citation type="submission" date="2024-09" db="EMBL/GenBank/DDBJ databases">
        <title>Black Yeasts Isolated from many extreme environments.</title>
        <authorList>
            <person name="Coleine C."/>
            <person name="Stajich J.E."/>
            <person name="Selbmann L."/>
        </authorList>
    </citation>
    <scope>NUCLEOTIDE SEQUENCE</scope>
    <source>
        <strain evidence="1">CCFEE 5737</strain>
    </source>
</reference>
<evidence type="ECO:0000313" key="2">
    <source>
        <dbReference type="Proteomes" id="UP001186974"/>
    </source>
</evidence>
<evidence type="ECO:0000313" key="1">
    <source>
        <dbReference type="EMBL" id="KAK3080734.1"/>
    </source>
</evidence>
<feature type="non-terminal residue" evidence="1">
    <location>
        <position position="238"/>
    </location>
</feature>
<gene>
    <name evidence="1" type="ORF">LTS18_013686</name>
</gene>
<proteinExistence type="predicted"/>
<protein>
    <submittedName>
        <fullName evidence="1">Uncharacterized protein</fullName>
    </submittedName>
</protein>
<sequence length="238" mass="25964">MAATHASGVADITVGSIASLMSGDRIEKFDPDRFKLIIVDEAHHIVMKQYLRALEHFRLRTADEGSPALVGVSATLSRFDGLALSAALDHIVYHKDLVNMIDSGWLSDVVVTTIQSKVNLSKVQLGAAGDFLAISLSKAINTPKVNDLTVRSWMARAKDRKSTLVFCVDVNHLENLKAAFRDHGFDARSVIGETHRTIRAGTLEAFRNGEFPVLLNVGVFTEGTDIPNIDCVLLARPT</sequence>
<accession>A0ACC3DVN5</accession>
<comment type="caution">
    <text evidence="1">The sequence shown here is derived from an EMBL/GenBank/DDBJ whole genome shotgun (WGS) entry which is preliminary data.</text>
</comment>
<dbReference type="EMBL" id="JAWDJW010000426">
    <property type="protein sequence ID" value="KAK3080734.1"/>
    <property type="molecule type" value="Genomic_DNA"/>
</dbReference>
<name>A0ACC3DVN5_9PEZI</name>
<dbReference type="Proteomes" id="UP001186974">
    <property type="component" value="Unassembled WGS sequence"/>
</dbReference>